<feature type="compositionally biased region" description="Polar residues" evidence="1">
    <location>
        <begin position="88"/>
        <end position="97"/>
    </location>
</feature>
<reference evidence="4" key="1">
    <citation type="submission" date="2022-11" db="UniProtKB">
        <authorList>
            <consortium name="WormBaseParasite"/>
        </authorList>
    </citation>
    <scope>IDENTIFICATION</scope>
</reference>
<feature type="region of interest" description="Disordered" evidence="1">
    <location>
        <begin position="88"/>
        <end position="113"/>
    </location>
</feature>
<dbReference type="Gene3D" id="3.10.10.10">
    <property type="entry name" value="HIV Type 1 Reverse Transcriptase, subunit A, domain 1"/>
    <property type="match status" value="1"/>
</dbReference>
<dbReference type="PANTHER" id="PTHR37984">
    <property type="entry name" value="PROTEIN CBG26694"/>
    <property type="match status" value="1"/>
</dbReference>
<name>A0A914WHS6_9BILA</name>
<evidence type="ECO:0000259" key="2">
    <source>
        <dbReference type="Pfam" id="PF00078"/>
    </source>
</evidence>
<dbReference type="PANTHER" id="PTHR37984:SF5">
    <property type="entry name" value="PROTEIN NYNRIN-LIKE"/>
    <property type="match status" value="1"/>
</dbReference>
<protein>
    <submittedName>
        <fullName evidence="4">Reverse transcriptase domain-containing protein</fullName>
    </submittedName>
</protein>
<dbReference type="InterPro" id="IPR043128">
    <property type="entry name" value="Rev_trsase/Diguanyl_cyclase"/>
</dbReference>
<proteinExistence type="predicted"/>
<organism evidence="3 4">
    <name type="scientific">Plectus sambesii</name>
    <dbReference type="NCBI Taxonomy" id="2011161"/>
    <lineage>
        <taxon>Eukaryota</taxon>
        <taxon>Metazoa</taxon>
        <taxon>Ecdysozoa</taxon>
        <taxon>Nematoda</taxon>
        <taxon>Chromadorea</taxon>
        <taxon>Plectida</taxon>
        <taxon>Plectina</taxon>
        <taxon>Plectoidea</taxon>
        <taxon>Plectidae</taxon>
        <taxon>Plectus</taxon>
    </lineage>
</organism>
<evidence type="ECO:0000313" key="3">
    <source>
        <dbReference type="Proteomes" id="UP000887566"/>
    </source>
</evidence>
<accession>A0A914WHS6</accession>
<evidence type="ECO:0000313" key="4">
    <source>
        <dbReference type="WBParaSite" id="PSAMB.scaffold3946size16290.g22972.t1"/>
    </source>
</evidence>
<dbReference type="SUPFAM" id="SSF56672">
    <property type="entry name" value="DNA/RNA polymerases"/>
    <property type="match status" value="1"/>
</dbReference>
<evidence type="ECO:0000256" key="1">
    <source>
        <dbReference type="SAM" id="MobiDB-lite"/>
    </source>
</evidence>
<dbReference type="Pfam" id="PF00078">
    <property type="entry name" value="RVT_1"/>
    <property type="match status" value="1"/>
</dbReference>
<dbReference type="Proteomes" id="UP000887566">
    <property type="component" value="Unplaced"/>
</dbReference>
<feature type="domain" description="Reverse transcriptase" evidence="2">
    <location>
        <begin position="217"/>
        <end position="334"/>
    </location>
</feature>
<dbReference type="CDD" id="cd01647">
    <property type="entry name" value="RT_LTR"/>
    <property type="match status" value="1"/>
</dbReference>
<dbReference type="InterPro" id="IPR000477">
    <property type="entry name" value="RT_dom"/>
</dbReference>
<dbReference type="WBParaSite" id="PSAMB.scaffold3946size16290.g22972.t1">
    <property type="protein sequence ID" value="PSAMB.scaffold3946size16290.g22972.t1"/>
    <property type="gene ID" value="PSAMB.scaffold3946size16290.g22972"/>
</dbReference>
<dbReference type="AlphaFoldDB" id="A0A914WHS6"/>
<keyword evidence="3" id="KW-1185">Reference proteome</keyword>
<dbReference type="InterPro" id="IPR043502">
    <property type="entry name" value="DNA/RNA_pol_sf"/>
</dbReference>
<sequence length="349" mass="39072">MLMALISLKTIDDMMFEELCSALNQHFRVSPLPLAKYFEFFAARQDPNQSHADNVIQLCTFAALCSWAISLNRALAIEFVMGNSTTPPSDLTPSNHYPGTLPSKRSLTDHPYPSHYSPTNCHPTMTTPLPSHWPFNNSLVRDLCKPPLKKSSAICKSFTQQKTGIRGQAAVHVNYKGKSTLLQLLVVENGNSGLGRGKFWLCANFLISLNDSLDIHQYLLPHLADLFHHLNGRKIFSKIDFSDAYLQLKLDNKSKKIVVISTHKGLFQYNRLPFGIMSALTLFQQVIEQMLAGIPGVGMYLNDVIVTAANETTYLQQLRQVPARILDYSFRVRKKSVNGRNRGSTTSAS</sequence>
<dbReference type="InterPro" id="IPR050951">
    <property type="entry name" value="Retrovirus_Pol_polyprotein"/>
</dbReference>
<dbReference type="Gene3D" id="3.30.70.270">
    <property type="match status" value="1"/>
</dbReference>